<dbReference type="Pfam" id="PF00126">
    <property type="entry name" value="HTH_1"/>
    <property type="match status" value="1"/>
</dbReference>
<dbReference type="Gene3D" id="1.10.10.10">
    <property type="entry name" value="Winged helix-like DNA-binding domain superfamily/Winged helix DNA-binding domain"/>
    <property type="match status" value="1"/>
</dbReference>
<dbReference type="PRINTS" id="PR00039">
    <property type="entry name" value="HTHLYSR"/>
</dbReference>
<dbReference type="GO" id="GO:0000976">
    <property type="term" value="F:transcription cis-regulatory region binding"/>
    <property type="evidence" value="ECO:0007669"/>
    <property type="project" value="TreeGrafter"/>
</dbReference>
<organism evidence="6 7">
    <name type="scientific">Thorsellia anophelis DSM 18579</name>
    <dbReference type="NCBI Taxonomy" id="1123402"/>
    <lineage>
        <taxon>Bacteria</taxon>
        <taxon>Pseudomonadati</taxon>
        <taxon>Pseudomonadota</taxon>
        <taxon>Gammaproteobacteria</taxon>
        <taxon>Enterobacterales</taxon>
        <taxon>Thorselliaceae</taxon>
        <taxon>Thorsellia</taxon>
    </lineage>
</organism>
<keyword evidence="7" id="KW-1185">Reference proteome</keyword>
<reference evidence="7" key="1">
    <citation type="submission" date="2016-10" db="EMBL/GenBank/DDBJ databases">
        <authorList>
            <person name="Varghese N."/>
            <person name="Submissions S."/>
        </authorList>
    </citation>
    <scope>NUCLEOTIDE SEQUENCE [LARGE SCALE GENOMIC DNA]</scope>
    <source>
        <strain evidence="7">DSM 18579</strain>
    </source>
</reference>
<dbReference type="SUPFAM" id="SSF53850">
    <property type="entry name" value="Periplasmic binding protein-like II"/>
    <property type="match status" value="1"/>
</dbReference>
<protein>
    <submittedName>
        <fullName evidence="6">LysR family transcriptional regulator, regulator for metE and metH</fullName>
    </submittedName>
</protein>
<evidence type="ECO:0000313" key="6">
    <source>
        <dbReference type="EMBL" id="SES78230.1"/>
    </source>
</evidence>
<dbReference type="Pfam" id="PF03466">
    <property type="entry name" value="LysR_substrate"/>
    <property type="match status" value="1"/>
</dbReference>
<comment type="similarity">
    <text evidence="1">Belongs to the LysR transcriptional regulatory family.</text>
</comment>
<dbReference type="PROSITE" id="PS50931">
    <property type="entry name" value="HTH_LYSR"/>
    <property type="match status" value="1"/>
</dbReference>
<evidence type="ECO:0000256" key="2">
    <source>
        <dbReference type="ARBA" id="ARBA00023015"/>
    </source>
</evidence>
<sequence length="294" mass="33774">MIERMHLRILREIERQGSLTAAAESLHLTQSALSHTIKRLEQQIGISIWVKEGRKLKLTAAGEMLLTQSKRLLPQLERIDESLTQFATGKQGVLRIGLECHPCFEWLMKIIHPFLIAWQDVDIDVNHAAQFAGLNALLRHEIDLLVTPDPIKRPSLNFEPIKHYEQKLFMHKDNPLAQKEFIEPIDLTGQTLFTYPVGIERLDVFTQFLIPAHCFPKRHKTLEATEMIIQMIQANRGVSAFPSWLEEWMGTDKSIVSRRLGIKGIIKTIYIGIREEDNMHPYISAFIRTALASN</sequence>
<evidence type="ECO:0000256" key="4">
    <source>
        <dbReference type="ARBA" id="ARBA00023163"/>
    </source>
</evidence>
<keyword evidence="4" id="KW-0804">Transcription</keyword>
<keyword evidence="2" id="KW-0805">Transcription regulation</keyword>
<dbReference type="OrthoDB" id="155872at2"/>
<dbReference type="FunFam" id="1.10.10.10:FF:000001">
    <property type="entry name" value="LysR family transcriptional regulator"/>
    <property type="match status" value="1"/>
</dbReference>
<dbReference type="InterPro" id="IPR005119">
    <property type="entry name" value="LysR_subst-bd"/>
</dbReference>
<dbReference type="SUPFAM" id="SSF46785">
    <property type="entry name" value="Winged helix' DNA-binding domain"/>
    <property type="match status" value="1"/>
</dbReference>
<evidence type="ECO:0000256" key="1">
    <source>
        <dbReference type="ARBA" id="ARBA00009437"/>
    </source>
</evidence>
<dbReference type="Gene3D" id="3.40.190.10">
    <property type="entry name" value="Periplasmic binding protein-like II"/>
    <property type="match status" value="1"/>
</dbReference>
<dbReference type="RefSeq" id="WP_093317539.1">
    <property type="nucleotide sequence ID" value="NZ_FOHV01000003.1"/>
</dbReference>
<dbReference type="GO" id="GO:0003700">
    <property type="term" value="F:DNA-binding transcription factor activity"/>
    <property type="evidence" value="ECO:0007669"/>
    <property type="project" value="InterPro"/>
</dbReference>
<dbReference type="AlphaFoldDB" id="A0A1H9ZAY3"/>
<feature type="domain" description="HTH lysR-type" evidence="5">
    <location>
        <begin position="1"/>
        <end position="59"/>
    </location>
</feature>
<dbReference type="Proteomes" id="UP000242642">
    <property type="component" value="Unassembled WGS sequence"/>
</dbReference>
<dbReference type="EMBL" id="FOHV01000003">
    <property type="protein sequence ID" value="SES78230.1"/>
    <property type="molecule type" value="Genomic_DNA"/>
</dbReference>
<dbReference type="STRING" id="1123402.SAMN02583745_00484"/>
<name>A0A1H9ZAY3_9GAMM</name>
<evidence type="ECO:0000256" key="3">
    <source>
        <dbReference type="ARBA" id="ARBA00023125"/>
    </source>
</evidence>
<proteinExistence type="inferred from homology"/>
<dbReference type="PANTHER" id="PTHR30126">
    <property type="entry name" value="HTH-TYPE TRANSCRIPTIONAL REGULATOR"/>
    <property type="match status" value="1"/>
</dbReference>
<evidence type="ECO:0000313" key="7">
    <source>
        <dbReference type="Proteomes" id="UP000242642"/>
    </source>
</evidence>
<dbReference type="InterPro" id="IPR000847">
    <property type="entry name" value="LysR_HTH_N"/>
</dbReference>
<dbReference type="InterPro" id="IPR036390">
    <property type="entry name" value="WH_DNA-bd_sf"/>
</dbReference>
<dbReference type="PANTHER" id="PTHR30126:SF25">
    <property type="entry name" value="HTH-TYPE TRANSCRIPTIONAL REGULATOR METR"/>
    <property type="match status" value="1"/>
</dbReference>
<keyword evidence="3" id="KW-0238">DNA-binding</keyword>
<accession>A0A1H9ZAY3</accession>
<gene>
    <name evidence="6" type="ORF">SAMN02583745_00484</name>
</gene>
<dbReference type="InterPro" id="IPR036388">
    <property type="entry name" value="WH-like_DNA-bd_sf"/>
</dbReference>
<evidence type="ECO:0000259" key="5">
    <source>
        <dbReference type="PROSITE" id="PS50931"/>
    </source>
</evidence>